<evidence type="ECO:0000313" key="3">
    <source>
        <dbReference type="EMBL" id="ASJ54700.1"/>
    </source>
</evidence>
<dbReference type="InterPro" id="IPR003788">
    <property type="entry name" value="NDUFAF7"/>
</dbReference>
<dbReference type="SUPFAM" id="SSF53335">
    <property type="entry name" value="S-adenosyl-L-methionine-dependent methyltransferases"/>
    <property type="match status" value="1"/>
</dbReference>
<dbReference type="PANTHER" id="PTHR12049:SF7">
    <property type="entry name" value="PROTEIN ARGININE METHYLTRANSFERASE NDUFAF7, MITOCHONDRIAL"/>
    <property type="match status" value="1"/>
</dbReference>
<dbReference type="PANTHER" id="PTHR12049">
    <property type="entry name" value="PROTEIN ARGININE METHYLTRANSFERASE NDUFAF7, MITOCHONDRIAL"/>
    <property type="match status" value="1"/>
</dbReference>
<dbReference type="GO" id="GO:0035243">
    <property type="term" value="F:protein-arginine omega-N symmetric methyltransferase activity"/>
    <property type="evidence" value="ECO:0007669"/>
    <property type="project" value="TreeGrafter"/>
</dbReference>
<keyword evidence="2 3" id="KW-0808">Transferase</keyword>
<dbReference type="Proteomes" id="UP000197781">
    <property type="component" value="Chromosome"/>
</dbReference>
<organism evidence="3 4">
    <name type="scientific">Brevibacillus formosus</name>
    <dbReference type="NCBI Taxonomy" id="54913"/>
    <lineage>
        <taxon>Bacteria</taxon>
        <taxon>Bacillati</taxon>
        <taxon>Bacillota</taxon>
        <taxon>Bacilli</taxon>
        <taxon>Bacillales</taxon>
        <taxon>Paenibacillaceae</taxon>
        <taxon>Brevibacillus</taxon>
    </lineage>
</organism>
<protein>
    <submittedName>
        <fullName evidence="3">SAM-dependent methyltransferase</fullName>
    </submittedName>
</protein>
<gene>
    <name evidence="3" type="ORF">BP422_14640</name>
</gene>
<dbReference type="AlphaFoldDB" id="A0A220MJD3"/>
<evidence type="ECO:0000256" key="1">
    <source>
        <dbReference type="ARBA" id="ARBA00022603"/>
    </source>
</evidence>
<dbReference type="InterPro" id="IPR038375">
    <property type="entry name" value="NDUFAF7_sf"/>
</dbReference>
<dbReference type="Gene3D" id="3.40.50.12710">
    <property type="match status" value="1"/>
</dbReference>
<evidence type="ECO:0000313" key="4">
    <source>
        <dbReference type="Proteomes" id="UP000197781"/>
    </source>
</evidence>
<dbReference type="GO" id="GO:0032259">
    <property type="term" value="P:methylation"/>
    <property type="evidence" value="ECO:0007669"/>
    <property type="project" value="UniProtKB-KW"/>
</dbReference>
<dbReference type="KEGG" id="bfm:BP422_14640"/>
<accession>A0A220MJD3</accession>
<evidence type="ECO:0000256" key="2">
    <source>
        <dbReference type="ARBA" id="ARBA00022679"/>
    </source>
</evidence>
<proteinExistence type="predicted"/>
<keyword evidence="1 3" id="KW-0489">Methyltransferase</keyword>
<name>A0A220MJD3_9BACL</name>
<dbReference type="InterPro" id="IPR029063">
    <property type="entry name" value="SAM-dependent_MTases_sf"/>
</dbReference>
<dbReference type="RefSeq" id="WP_088908413.1">
    <property type="nucleotide sequence ID" value="NZ_CP018145.1"/>
</dbReference>
<reference evidence="3 4" key="1">
    <citation type="submission" date="2016-11" db="EMBL/GenBank/DDBJ databases">
        <authorList>
            <person name="Jaros S."/>
            <person name="Januszkiewicz K."/>
            <person name="Wedrychowicz H."/>
        </authorList>
    </citation>
    <scope>NUCLEOTIDE SEQUENCE [LARGE SCALE GENOMIC DNA]</scope>
    <source>
        <strain evidence="3 4">NF2</strain>
    </source>
</reference>
<dbReference type="Pfam" id="PF02636">
    <property type="entry name" value="Methyltransf_28"/>
    <property type="match status" value="1"/>
</dbReference>
<sequence>MTMIELIREEIESQPGKAITFARFMELALYHETYGYYMVEQPKVGKAGDFYTSASVHPVFAETIADAVLALWEEADITSPVLVEIGGGTGAICRHMLERIRECKPEVYKELTVILIEASPYHRKMQQEALQWYEGPKRWYSSVNEAAKHEKIEGVIFSNEWLDAFPVHIVEKTKSGWQEVWVRVGEDGLEEFLGEMTPALGEYVRGLNLKLPIGMRIEINLAMEQAAQEVSCLLKKGFVITIDYGDLQEELYHPSRKNGTLMCYHRHQAHTNPYINIGEQDLTTHVNFSAWKQYGEKVGLREIDYMRQDRFLMRNGLLHKAVAHMDTDPFTSVAMKRNRAIQQLIDPAGLGGRFWVMIQEKGIRE</sequence>
<dbReference type="EMBL" id="CP018145">
    <property type="protein sequence ID" value="ASJ54700.1"/>
    <property type="molecule type" value="Genomic_DNA"/>
</dbReference>